<evidence type="ECO:0000256" key="5">
    <source>
        <dbReference type="SAM" id="MobiDB-lite"/>
    </source>
</evidence>
<dbReference type="SUPFAM" id="SSF48452">
    <property type="entry name" value="TPR-like"/>
    <property type="match status" value="1"/>
</dbReference>
<dbReference type="InterPro" id="IPR036737">
    <property type="entry name" value="OmpA-like_sf"/>
</dbReference>
<evidence type="ECO:0000313" key="9">
    <source>
        <dbReference type="Proteomes" id="UP001210231"/>
    </source>
</evidence>
<proteinExistence type="predicted"/>
<evidence type="ECO:0000259" key="7">
    <source>
        <dbReference type="PROSITE" id="PS51123"/>
    </source>
</evidence>
<dbReference type="InterPro" id="IPR011659">
    <property type="entry name" value="WD40"/>
</dbReference>
<dbReference type="PANTHER" id="PTHR30329">
    <property type="entry name" value="STATOR ELEMENT OF FLAGELLAR MOTOR COMPLEX"/>
    <property type="match status" value="1"/>
</dbReference>
<evidence type="ECO:0000256" key="3">
    <source>
        <dbReference type="ARBA" id="ARBA00023237"/>
    </source>
</evidence>
<dbReference type="InterPro" id="IPR011990">
    <property type="entry name" value="TPR-like_helical_dom_sf"/>
</dbReference>
<reference evidence="8 9" key="1">
    <citation type="submission" date="2022-12" db="EMBL/GenBank/DDBJ databases">
        <title>Chitinophagaceae gen. sp. nov., a new member of the family Chitinophagaceae, isolated from soil in a chemical factory.</title>
        <authorList>
            <person name="Ke Z."/>
        </authorList>
    </citation>
    <scope>NUCLEOTIDE SEQUENCE [LARGE SCALE GENOMIC DNA]</scope>
    <source>
        <strain evidence="8 9">LY-5</strain>
    </source>
</reference>
<dbReference type="InterPro" id="IPR006665">
    <property type="entry name" value="OmpA-like"/>
</dbReference>
<comment type="subcellular location">
    <subcellularLocation>
        <location evidence="1">Cell outer membrane</location>
    </subcellularLocation>
</comment>
<dbReference type="Pfam" id="PF07676">
    <property type="entry name" value="PD40"/>
    <property type="match status" value="2"/>
</dbReference>
<dbReference type="EMBL" id="JAQGEF010000013">
    <property type="protein sequence ID" value="MDA3615530.1"/>
    <property type="molecule type" value="Genomic_DNA"/>
</dbReference>
<name>A0ABT4UMU9_9BACT</name>
<keyword evidence="2 4" id="KW-0472">Membrane</keyword>
<dbReference type="InterPro" id="IPR050330">
    <property type="entry name" value="Bact_OuterMem_StrucFunc"/>
</dbReference>
<feature type="compositionally biased region" description="Basic and acidic residues" evidence="5">
    <location>
        <begin position="571"/>
        <end position="591"/>
    </location>
</feature>
<accession>A0ABT4UMU9</accession>
<dbReference type="InterPro" id="IPR019734">
    <property type="entry name" value="TPR_rpt"/>
</dbReference>
<keyword evidence="9" id="KW-1185">Reference proteome</keyword>
<sequence>MTFNYTPRIVSSFLALAISTSLLAQLPADHLKIADKYYTSGDYYSAIQYYEKYLTGLSGHPKDGFDPYSVQPLLKKAGLSDNRKSDVLYRIAASYTTLNFPQKAEPYYEQIVSGASNSQASYKYATTLRALQKFDKAEQVLENLLKDYPERDELYAAASKELASLKYIKAELGKKDIGLYTINKDGLNGSEANYAPVILSETEMLLTSTRTEGGAKGTKNNLFKTNVSGLSVSGALSKIDLPLKYEHIGAASVSNDGQTLYFTAWQVTGGIKLPAIFKAKKEGETWAAPTALPASVNASGYKNQQPFITEDGKTLFFVSNRPGGKGGLDVWTIALDANGEPAGEAKNAGDIINTQFDEQAPYYHSASETLVFSTNGRIGMGGYDLFYSKGSVNNGWESAENFGYPVNSVKDDIYFVSRAKDKNLLESVWLSSDRNADCCLELYSLSKKTPVPPPPPIAKVATPKTEVPVVETGIAKVLDNVYFEYDKYQLLDGSEASLNEIVTLMKNKPGIRVEIGGHTDNKGSKSYNERLSQQRAQSCVDYIVSQGIDAARITAKGYGASKPIAPNTLPDGKDNPDGRAKNRRTEFTVLN</sequence>
<dbReference type="Pfam" id="PF13174">
    <property type="entry name" value="TPR_6"/>
    <property type="match status" value="1"/>
</dbReference>
<dbReference type="CDD" id="cd07185">
    <property type="entry name" value="OmpA_C-like"/>
    <property type="match status" value="1"/>
</dbReference>
<feature type="chain" id="PRO_5046980230" evidence="6">
    <location>
        <begin position="25"/>
        <end position="591"/>
    </location>
</feature>
<dbReference type="Gene3D" id="2.120.10.30">
    <property type="entry name" value="TolB, C-terminal domain"/>
    <property type="match status" value="1"/>
</dbReference>
<evidence type="ECO:0000256" key="1">
    <source>
        <dbReference type="ARBA" id="ARBA00004442"/>
    </source>
</evidence>
<evidence type="ECO:0000256" key="2">
    <source>
        <dbReference type="ARBA" id="ARBA00023136"/>
    </source>
</evidence>
<feature type="domain" description="OmpA-like" evidence="7">
    <location>
        <begin position="470"/>
        <end position="591"/>
    </location>
</feature>
<comment type="caution">
    <text evidence="8">The sequence shown here is derived from an EMBL/GenBank/DDBJ whole genome shotgun (WGS) entry which is preliminary data.</text>
</comment>
<evidence type="ECO:0000256" key="6">
    <source>
        <dbReference type="SAM" id="SignalP"/>
    </source>
</evidence>
<organism evidence="8 9">
    <name type="scientific">Polluticaenibacter yanchengensis</name>
    <dbReference type="NCBI Taxonomy" id="3014562"/>
    <lineage>
        <taxon>Bacteria</taxon>
        <taxon>Pseudomonadati</taxon>
        <taxon>Bacteroidota</taxon>
        <taxon>Chitinophagia</taxon>
        <taxon>Chitinophagales</taxon>
        <taxon>Chitinophagaceae</taxon>
        <taxon>Polluticaenibacter</taxon>
    </lineage>
</organism>
<dbReference type="Gene3D" id="1.25.40.10">
    <property type="entry name" value="Tetratricopeptide repeat domain"/>
    <property type="match status" value="1"/>
</dbReference>
<dbReference type="PRINTS" id="PR01021">
    <property type="entry name" value="OMPADOMAIN"/>
</dbReference>
<keyword evidence="6" id="KW-0732">Signal</keyword>
<dbReference type="InterPro" id="IPR011042">
    <property type="entry name" value="6-blade_b-propeller_TolB-like"/>
</dbReference>
<dbReference type="RefSeq" id="WP_407031857.1">
    <property type="nucleotide sequence ID" value="NZ_JAQGEF010000013.1"/>
</dbReference>
<keyword evidence="3" id="KW-0998">Cell outer membrane</keyword>
<dbReference type="Gene3D" id="3.30.1330.60">
    <property type="entry name" value="OmpA-like domain"/>
    <property type="match status" value="1"/>
</dbReference>
<feature type="signal peptide" evidence="6">
    <location>
        <begin position="1"/>
        <end position="24"/>
    </location>
</feature>
<protein>
    <submittedName>
        <fullName evidence="8">OmpA family protein</fullName>
    </submittedName>
</protein>
<dbReference type="Pfam" id="PF00691">
    <property type="entry name" value="OmpA"/>
    <property type="match status" value="1"/>
</dbReference>
<dbReference type="SUPFAM" id="SSF82171">
    <property type="entry name" value="DPP6 N-terminal domain-like"/>
    <property type="match status" value="1"/>
</dbReference>
<gene>
    <name evidence="8" type="ORF">O3P16_11985</name>
</gene>
<dbReference type="Proteomes" id="UP001210231">
    <property type="component" value="Unassembled WGS sequence"/>
</dbReference>
<dbReference type="PANTHER" id="PTHR30329:SF21">
    <property type="entry name" value="LIPOPROTEIN YIAD-RELATED"/>
    <property type="match status" value="1"/>
</dbReference>
<dbReference type="PROSITE" id="PS51123">
    <property type="entry name" value="OMPA_2"/>
    <property type="match status" value="1"/>
</dbReference>
<dbReference type="SUPFAM" id="SSF103088">
    <property type="entry name" value="OmpA-like"/>
    <property type="match status" value="1"/>
</dbReference>
<evidence type="ECO:0000313" key="8">
    <source>
        <dbReference type="EMBL" id="MDA3615530.1"/>
    </source>
</evidence>
<evidence type="ECO:0000256" key="4">
    <source>
        <dbReference type="PROSITE-ProRule" id="PRU00473"/>
    </source>
</evidence>
<feature type="region of interest" description="Disordered" evidence="5">
    <location>
        <begin position="560"/>
        <end position="591"/>
    </location>
</feature>
<dbReference type="InterPro" id="IPR006664">
    <property type="entry name" value="OMP_bac"/>
</dbReference>